<name>A0A139RN96_STROR</name>
<dbReference type="AlphaFoldDB" id="A0A139RN96"/>
<evidence type="ECO:0000313" key="1">
    <source>
        <dbReference type="EMBL" id="KXU16206.1"/>
    </source>
</evidence>
<proteinExistence type="predicted"/>
<comment type="caution">
    <text evidence="1">The sequence shown here is derived from an EMBL/GenBank/DDBJ whole genome shotgun (WGS) entry which is preliminary data.</text>
</comment>
<sequence length="54" mass="6109">MAWKDLELTDEKLRLEIDNLKAQLGSDDGDDTVITGFTFDRSEYNGDTEPSKVD</sequence>
<dbReference type="EMBL" id="LQZE01000124">
    <property type="protein sequence ID" value="KXU16206.1"/>
    <property type="molecule type" value="Genomic_DNA"/>
</dbReference>
<evidence type="ECO:0000313" key="2">
    <source>
        <dbReference type="Proteomes" id="UP000072989"/>
    </source>
</evidence>
<organism evidence="1 2">
    <name type="scientific">Streptococcus oralis</name>
    <dbReference type="NCBI Taxonomy" id="1303"/>
    <lineage>
        <taxon>Bacteria</taxon>
        <taxon>Bacillati</taxon>
        <taxon>Bacillota</taxon>
        <taxon>Bacilli</taxon>
        <taxon>Lactobacillales</taxon>
        <taxon>Streptococcaceae</taxon>
        <taxon>Streptococcus</taxon>
    </lineage>
</organism>
<dbReference type="PATRIC" id="fig|1303.87.peg.728"/>
<reference evidence="1 2" key="1">
    <citation type="submission" date="2016-01" db="EMBL/GenBank/DDBJ databases">
        <title>Highly variable Streptococcus oralis are common among viridans streptococci isolated from primates.</title>
        <authorList>
            <person name="Denapaite D."/>
            <person name="Rieger M."/>
            <person name="Koendgen S."/>
            <person name="Brueckner R."/>
            <person name="Ochigava I."/>
            <person name="Kappeler P."/>
            <person name="Maetz-Rensing K."/>
            <person name="Leendertz F."/>
            <person name="Hakenbeck R."/>
        </authorList>
    </citation>
    <scope>NUCLEOTIDE SEQUENCE [LARGE SCALE GENOMIC DNA]</scope>
    <source>
        <strain evidence="1 2">DD17</strain>
    </source>
</reference>
<dbReference type="Proteomes" id="UP000072989">
    <property type="component" value="Unassembled WGS sequence"/>
</dbReference>
<gene>
    <name evidence="1" type="ORF">SORDD17_00602</name>
</gene>
<accession>A0A139RN96</accession>
<protein>
    <submittedName>
        <fullName evidence="1">Uncharacterized protein</fullName>
    </submittedName>
</protein>